<organism evidence="2 3">
    <name type="scientific">Nocardioides aromaticivorans</name>
    <dbReference type="NCBI Taxonomy" id="200618"/>
    <lineage>
        <taxon>Bacteria</taxon>
        <taxon>Bacillati</taxon>
        <taxon>Actinomycetota</taxon>
        <taxon>Actinomycetes</taxon>
        <taxon>Propionibacteriales</taxon>
        <taxon>Nocardioidaceae</taxon>
        <taxon>Nocardioides</taxon>
    </lineage>
</organism>
<dbReference type="EMBL" id="CP022295">
    <property type="protein sequence ID" value="QSR27488.1"/>
    <property type="molecule type" value="Genomic_DNA"/>
</dbReference>
<name>A0ABX7PPB1_9ACTN</name>
<sequence>MGAAARPTTMRRHAAAALGTLLLAALTGCADDGAPAPTSTTATPATIASHAPDVLVSVSSTGGEGSPAPGVPDVEVRADGTVFLRTDDGLGVATATLSGDGLAQVREAFAPVSMRQADYADSDWTDQPTTSVLSTLGERPASISVYGFGHDDEVDDPDWDRLAAALETLDDLAAAATPAAYRPSTVTVVLSPVTEPGRAWPLTPLARLAQGWTATGQPCVLARGRDVATLQEIATHEGREGLVWAGLAVDVRPVLRDAPSGCAAAPADGIGIGWFHRVRLAPAPHRPTPVEAWRAAEAVEVAASAATGQEPPEGQLSSYDTVWSAGGAGRHRWIEVRATYPAQFRDDRPDVPTTWRVRVDAATGEVRALEVEGADVRTASRG</sequence>
<gene>
    <name evidence="2" type="ORF">CFH99_17850</name>
</gene>
<feature type="chain" id="PRO_5046523453" description="Lipoprotein" evidence="1">
    <location>
        <begin position="31"/>
        <end position="382"/>
    </location>
</feature>
<protein>
    <recommendedName>
        <fullName evidence="4">Lipoprotein</fullName>
    </recommendedName>
</protein>
<reference evidence="2 3" key="1">
    <citation type="submission" date="2017-06" db="EMBL/GenBank/DDBJ databases">
        <title>Complete Genome Sequence of the Soil Carbazole-Degrading Bacterium Nocardioides aromaticivorans IC177.</title>
        <authorList>
            <person name="Vejarano F."/>
            <person name="Suzuki-Minakuchi C."/>
            <person name="Ohtsubo Y."/>
            <person name="Tsuda M."/>
            <person name="Okada K."/>
            <person name="Nojiri H."/>
        </authorList>
    </citation>
    <scope>NUCLEOTIDE SEQUENCE [LARGE SCALE GENOMIC DNA]</scope>
    <source>
        <strain evidence="2 3">IC177</strain>
    </source>
</reference>
<evidence type="ECO:0000313" key="3">
    <source>
        <dbReference type="Proteomes" id="UP000662818"/>
    </source>
</evidence>
<dbReference type="Proteomes" id="UP000662818">
    <property type="component" value="Chromosome"/>
</dbReference>
<evidence type="ECO:0000313" key="2">
    <source>
        <dbReference type="EMBL" id="QSR27488.1"/>
    </source>
</evidence>
<feature type="signal peptide" evidence="1">
    <location>
        <begin position="1"/>
        <end position="30"/>
    </location>
</feature>
<evidence type="ECO:0000256" key="1">
    <source>
        <dbReference type="SAM" id="SignalP"/>
    </source>
</evidence>
<keyword evidence="3" id="KW-1185">Reference proteome</keyword>
<evidence type="ECO:0008006" key="4">
    <source>
        <dbReference type="Google" id="ProtNLM"/>
    </source>
</evidence>
<proteinExistence type="predicted"/>
<keyword evidence="1" id="KW-0732">Signal</keyword>
<dbReference type="PROSITE" id="PS51257">
    <property type="entry name" value="PROKAR_LIPOPROTEIN"/>
    <property type="match status" value="1"/>
</dbReference>
<accession>A0ABX7PPB1</accession>